<evidence type="ECO:0000256" key="2">
    <source>
        <dbReference type="SAM" id="MobiDB-lite"/>
    </source>
</evidence>
<sequence length="210" mass="22858">MKRSMFVLIFFLLLAGCGHVTEQTSPTPSHSPKPIVVPSPSPSPEPSLPPDELFRSAKTELNEGRPLTARKMFYQILNNYPETKEAKEAKSAIEFIEGVSAEEKAQKLAIRQGNFPPTPSPTPADAQPTDTSDWIPVDDNAKMTMADFLSIKEGMRLYDVVKIVGGTGELLSEGYGTEIYSYEGVGDLGANAIITYTDGKVVSKAQYGLK</sequence>
<evidence type="ECO:0000313" key="4">
    <source>
        <dbReference type="EMBL" id="AHV98968.1"/>
    </source>
</evidence>
<dbReference type="Gene3D" id="3.30.1450.10">
    <property type="match status" value="1"/>
</dbReference>
<evidence type="ECO:0008006" key="6">
    <source>
        <dbReference type="Google" id="ProtNLM"/>
    </source>
</evidence>
<dbReference type="STRING" id="1268072.PSAB_20385"/>
<dbReference type="KEGG" id="psab:PSAB_20385"/>
<dbReference type="HOGENOM" id="CLU_1309137_0_0_9"/>
<dbReference type="AlphaFoldDB" id="X5A3S9"/>
<keyword evidence="5" id="KW-1185">Reference proteome</keyword>
<feature type="region of interest" description="Disordered" evidence="2">
    <location>
        <begin position="21"/>
        <end position="52"/>
    </location>
</feature>
<dbReference type="InterPro" id="IPR037873">
    <property type="entry name" value="BamE-like"/>
</dbReference>
<accession>X5A3S9</accession>
<evidence type="ECO:0000256" key="3">
    <source>
        <dbReference type="SAM" id="SignalP"/>
    </source>
</evidence>
<organism evidence="4 5">
    <name type="scientific">Paenibacillus sabinae T27</name>
    <dbReference type="NCBI Taxonomy" id="1268072"/>
    <lineage>
        <taxon>Bacteria</taxon>
        <taxon>Bacillati</taxon>
        <taxon>Bacillota</taxon>
        <taxon>Bacilli</taxon>
        <taxon>Bacillales</taxon>
        <taxon>Paenibacillaceae</taxon>
        <taxon>Paenibacillus</taxon>
    </lineage>
</organism>
<name>X5A3S9_9BACL</name>
<evidence type="ECO:0000313" key="5">
    <source>
        <dbReference type="Proteomes" id="UP000019772"/>
    </source>
</evidence>
<feature type="chain" id="PRO_5038519898" description="Lipoprotein" evidence="3">
    <location>
        <begin position="21"/>
        <end position="210"/>
    </location>
</feature>
<keyword evidence="1 3" id="KW-0732">Signal</keyword>
<dbReference type="RefSeq" id="WP_025336432.1">
    <property type="nucleotide sequence ID" value="NZ_CP004078.1"/>
</dbReference>
<evidence type="ECO:0000256" key="1">
    <source>
        <dbReference type="ARBA" id="ARBA00022729"/>
    </source>
</evidence>
<dbReference type="PROSITE" id="PS51257">
    <property type="entry name" value="PROKAR_LIPOPROTEIN"/>
    <property type="match status" value="1"/>
</dbReference>
<feature type="compositionally biased region" description="Pro residues" evidence="2">
    <location>
        <begin position="29"/>
        <end position="49"/>
    </location>
</feature>
<protein>
    <recommendedName>
        <fullName evidence="6">Lipoprotein</fullName>
    </recommendedName>
</protein>
<dbReference type="OrthoDB" id="570195at2"/>
<dbReference type="eggNOG" id="ENOG50331PQ">
    <property type="taxonomic scope" value="Bacteria"/>
</dbReference>
<feature type="signal peptide" evidence="3">
    <location>
        <begin position="1"/>
        <end position="20"/>
    </location>
</feature>
<gene>
    <name evidence="4" type="ORF">PSAB_20385</name>
</gene>
<feature type="region of interest" description="Disordered" evidence="2">
    <location>
        <begin position="112"/>
        <end position="132"/>
    </location>
</feature>
<dbReference type="EMBL" id="CP004078">
    <property type="protein sequence ID" value="AHV98968.1"/>
    <property type="molecule type" value="Genomic_DNA"/>
</dbReference>
<proteinExistence type="predicted"/>
<reference evidence="4 5" key="1">
    <citation type="journal article" date="2014" name="PLoS Genet.">
        <title>Comparative Genomic Analysis of N2-Fixing and Non-N2-Fixing Paenibacillus spp.: Organization, Evolution and Expression of the Nitrogen Fixation Genes.</title>
        <authorList>
            <person name="Xie J.B."/>
            <person name="Du Z."/>
            <person name="Bai L."/>
            <person name="Tian C."/>
            <person name="Zhang Y."/>
            <person name="Xie J.Y."/>
            <person name="Wang T."/>
            <person name="Liu X."/>
            <person name="Chen X."/>
            <person name="Cheng Q."/>
            <person name="Chen S."/>
            <person name="Li J."/>
        </authorList>
    </citation>
    <scope>NUCLEOTIDE SEQUENCE [LARGE SCALE GENOMIC DNA]</scope>
    <source>
        <strain evidence="4 5">T27</strain>
    </source>
</reference>
<dbReference type="Proteomes" id="UP000019772">
    <property type="component" value="Chromosome"/>
</dbReference>